<organism evidence="1">
    <name type="scientific">Ralstonia solanacearum</name>
    <name type="common">Pseudomonas solanacearum</name>
    <dbReference type="NCBI Taxonomy" id="305"/>
    <lineage>
        <taxon>Bacteria</taxon>
        <taxon>Pseudomonadati</taxon>
        <taxon>Pseudomonadota</taxon>
        <taxon>Betaproteobacteria</taxon>
        <taxon>Burkholderiales</taxon>
        <taxon>Burkholderiaceae</taxon>
        <taxon>Ralstonia</taxon>
        <taxon>Ralstonia solanacearum species complex</taxon>
    </lineage>
</organism>
<dbReference type="AlphaFoldDB" id="A0A5H2Q303"/>
<proteinExistence type="predicted"/>
<dbReference type="RefSeq" id="WP_014617616.1">
    <property type="nucleotide sequence ID" value="NZ_CDLS01000001.1"/>
</dbReference>
<dbReference type="EMBL" id="CP026092">
    <property type="protein sequence ID" value="AYB56741.1"/>
    <property type="molecule type" value="Genomic_DNA"/>
</dbReference>
<dbReference type="GeneID" id="61363572"/>
<protein>
    <submittedName>
        <fullName evidence="1">Uncharacterized protein</fullName>
    </submittedName>
</protein>
<name>A0A5H2Q303_RALSL</name>
<reference evidence="1" key="1">
    <citation type="submission" date="2018-01" db="EMBL/GenBank/DDBJ databases">
        <title>Complete Genome Sequence of three strains from Ralstonia solanacearum ecotype Moko sequevar IIA-53 from Brazil.</title>
        <authorList>
            <person name="Silva J.R."/>
            <person name="Albuquerque G.M.R."/>
            <person name="Pais A.K.L."/>
            <person name="Silva A.M.F."/>
            <person name="Boiteux M.E.N.F."/>
            <person name="Souza E.B."/>
            <person name="Mariano R.L.R."/>
        </authorList>
    </citation>
    <scope>NUCLEOTIDE SEQUENCE [LARGE SCALE GENOMIC DNA]</scope>
    <source>
        <strain evidence="1">SFC</strain>
    </source>
</reference>
<sequence length="126" mass="13615">MNTADPIPATRNEDWGFYGTMKGRAAEAWPLAMAAVSNAAGSSLESVRLFLDSAFGRHFADEVLGTLLAGQTLAAAIDAITDRWMARQIGSRTSRTYGIPRGLPHLTGFVTACEIEDELTTKEPRD</sequence>
<accession>A0A5H2Q303</accession>
<gene>
    <name evidence="1" type="ORF">C2L97_12325</name>
</gene>
<evidence type="ECO:0000313" key="1">
    <source>
        <dbReference type="EMBL" id="AYB56741.1"/>
    </source>
</evidence>